<name>A0A4U0NFP0_9ACTN</name>
<sequence>MPPMVVERRPRREDFSEPCTVFDRTFLADDLSQPPGVHLYVTIRCADVTHKFRAGRKASET</sequence>
<accession>A0A4U0NFP0</accession>
<proteinExistence type="predicted"/>
<gene>
    <name evidence="1" type="ORF">FCH28_17415</name>
</gene>
<reference evidence="1 2" key="1">
    <citation type="submission" date="2019-04" db="EMBL/GenBank/DDBJ databases">
        <title>Streptomyces piniterrae sp. nov., a heliquinomycin-producing actinomycete isolated from rhizosphere soil of Pinus yunnanensis.</title>
        <authorList>
            <person name="Zhuang X."/>
            <person name="Zhao J."/>
        </authorList>
    </citation>
    <scope>NUCLEOTIDE SEQUENCE [LARGE SCALE GENOMIC DNA]</scope>
    <source>
        <strain evidence="2">jys28</strain>
    </source>
</reference>
<protein>
    <submittedName>
        <fullName evidence="1">S46 family peptidase</fullName>
    </submittedName>
</protein>
<evidence type="ECO:0000313" key="2">
    <source>
        <dbReference type="Proteomes" id="UP000308697"/>
    </source>
</evidence>
<dbReference type="OrthoDB" id="4289088at2"/>
<dbReference type="EMBL" id="SUMB01000005">
    <property type="protein sequence ID" value="TJZ52946.1"/>
    <property type="molecule type" value="Genomic_DNA"/>
</dbReference>
<organism evidence="1 2">
    <name type="scientific">Streptomyces piniterrae</name>
    <dbReference type="NCBI Taxonomy" id="2571125"/>
    <lineage>
        <taxon>Bacteria</taxon>
        <taxon>Bacillati</taxon>
        <taxon>Actinomycetota</taxon>
        <taxon>Actinomycetes</taxon>
        <taxon>Kitasatosporales</taxon>
        <taxon>Streptomycetaceae</taxon>
        <taxon>Streptomyces</taxon>
    </lineage>
</organism>
<dbReference type="Proteomes" id="UP000308697">
    <property type="component" value="Unassembled WGS sequence"/>
</dbReference>
<dbReference type="AlphaFoldDB" id="A0A4U0NFP0"/>
<evidence type="ECO:0000313" key="1">
    <source>
        <dbReference type="EMBL" id="TJZ52946.1"/>
    </source>
</evidence>
<comment type="caution">
    <text evidence="1">The sequence shown here is derived from an EMBL/GenBank/DDBJ whole genome shotgun (WGS) entry which is preliminary data.</text>
</comment>
<keyword evidence="2" id="KW-1185">Reference proteome</keyword>